<sequence>MGGTLTLRSSKIGDIDDRYGLASLTLSELKTRRIYMHFAGVLDIRELANVEMLKGRQNEILLVHLDSTSIHLKSYAAAAAAAADTWDSGKVVKYEC</sequence>
<accession>A0A0R3R6J7</accession>
<proteinExistence type="predicted"/>
<evidence type="ECO:0000313" key="3">
    <source>
        <dbReference type="WBParaSite" id="BTMF_0001564101-mRNA-1"/>
    </source>
</evidence>
<organism evidence="3">
    <name type="scientific">Brugia timori</name>
    <dbReference type="NCBI Taxonomy" id="42155"/>
    <lineage>
        <taxon>Eukaryota</taxon>
        <taxon>Metazoa</taxon>
        <taxon>Ecdysozoa</taxon>
        <taxon>Nematoda</taxon>
        <taxon>Chromadorea</taxon>
        <taxon>Rhabditida</taxon>
        <taxon>Spirurina</taxon>
        <taxon>Spiruromorpha</taxon>
        <taxon>Filarioidea</taxon>
        <taxon>Onchocercidae</taxon>
        <taxon>Brugia</taxon>
    </lineage>
</organism>
<dbReference type="Proteomes" id="UP000280834">
    <property type="component" value="Unassembled WGS sequence"/>
</dbReference>
<reference evidence="1 2" key="2">
    <citation type="submission" date="2018-11" db="EMBL/GenBank/DDBJ databases">
        <authorList>
            <consortium name="Pathogen Informatics"/>
        </authorList>
    </citation>
    <scope>NUCLEOTIDE SEQUENCE [LARGE SCALE GENOMIC DNA]</scope>
</reference>
<keyword evidence="2" id="KW-1185">Reference proteome</keyword>
<dbReference type="WBParaSite" id="BTMF_0001564101-mRNA-1">
    <property type="protein sequence ID" value="BTMF_0001564101-mRNA-1"/>
    <property type="gene ID" value="BTMF_0001564101"/>
</dbReference>
<evidence type="ECO:0000313" key="1">
    <source>
        <dbReference type="EMBL" id="VDO46397.1"/>
    </source>
</evidence>
<reference evidence="3" key="1">
    <citation type="submission" date="2017-02" db="UniProtKB">
        <authorList>
            <consortium name="WormBaseParasite"/>
        </authorList>
    </citation>
    <scope>IDENTIFICATION</scope>
</reference>
<protein>
    <submittedName>
        <fullName evidence="3">Recep_L_domain domain-containing protein</fullName>
    </submittedName>
</protein>
<dbReference type="AlphaFoldDB" id="A0A0R3R6J7"/>
<name>A0A0R3R6J7_9BILA</name>
<evidence type="ECO:0000313" key="2">
    <source>
        <dbReference type="Proteomes" id="UP000280834"/>
    </source>
</evidence>
<dbReference type="EMBL" id="UZAG01020308">
    <property type="protein sequence ID" value="VDO46397.1"/>
    <property type="molecule type" value="Genomic_DNA"/>
</dbReference>
<gene>
    <name evidence="1" type="ORF">BTMF_LOCUS13634</name>
</gene>